<accession>A0A1H5C9X0</accession>
<gene>
    <name evidence="2" type="ORF">SAMN04489793_5355</name>
</gene>
<name>A0A1H5C9X0_TSUTY</name>
<evidence type="ECO:0008006" key="4">
    <source>
        <dbReference type="Google" id="ProtNLM"/>
    </source>
</evidence>
<evidence type="ECO:0000313" key="3">
    <source>
        <dbReference type="Proteomes" id="UP000182241"/>
    </source>
</evidence>
<dbReference type="Proteomes" id="UP000182241">
    <property type="component" value="Unassembled WGS sequence"/>
</dbReference>
<dbReference type="OrthoDB" id="4728996at2"/>
<proteinExistence type="predicted"/>
<keyword evidence="1" id="KW-0472">Membrane</keyword>
<feature type="transmembrane region" description="Helical" evidence="1">
    <location>
        <begin position="222"/>
        <end position="243"/>
    </location>
</feature>
<sequence>MTTESVTPDGPLAAAVTADTVAAATGADSGDRNPVDTAGRGRTVIDDRVRRRLVEHAALSVPGTERVRGLTTRQLPSVRFADRARTDVDVQIAAQWPLESARLVPAVRSAVDDELARSLGAPPKEVHVHITRISDERTGPRTAHAPGTVTTTADDAPTARDLRRHAPRRTAGASIATVPLLLALVALGVIAVRDALVSLGWVAGSRWIDAVPRIADDVRWSWWAWPATVGAIVLGLVLLIAALKPRRRSHTPVSDELWFHRRIDPDRRSAEEVAR</sequence>
<dbReference type="STRING" id="57704.SAMN04489793_5355"/>
<organism evidence="2 3">
    <name type="scientific">Tsukamurella tyrosinosolvens</name>
    <dbReference type="NCBI Taxonomy" id="57704"/>
    <lineage>
        <taxon>Bacteria</taxon>
        <taxon>Bacillati</taxon>
        <taxon>Actinomycetota</taxon>
        <taxon>Actinomycetes</taxon>
        <taxon>Mycobacteriales</taxon>
        <taxon>Tsukamurellaceae</taxon>
        <taxon>Tsukamurella</taxon>
    </lineage>
</organism>
<keyword evidence="1" id="KW-1133">Transmembrane helix</keyword>
<reference evidence="3" key="1">
    <citation type="submission" date="2016-10" db="EMBL/GenBank/DDBJ databases">
        <authorList>
            <person name="Varghese N."/>
            <person name="Submissions S."/>
        </authorList>
    </citation>
    <scope>NUCLEOTIDE SEQUENCE [LARGE SCALE GENOMIC DNA]</scope>
    <source>
        <strain evidence="3">DSM 44234</strain>
    </source>
</reference>
<keyword evidence="3" id="KW-1185">Reference proteome</keyword>
<keyword evidence="1" id="KW-0812">Transmembrane</keyword>
<evidence type="ECO:0000313" key="2">
    <source>
        <dbReference type="EMBL" id="SED63268.1"/>
    </source>
</evidence>
<dbReference type="AlphaFoldDB" id="A0A1H5C9X0"/>
<feature type="transmembrane region" description="Helical" evidence="1">
    <location>
        <begin position="170"/>
        <end position="192"/>
    </location>
</feature>
<protein>
    <recommendedName>
        <fullName evidence="4">Asp23 family, cell envelope-related function</fullName>
    </recommendedName>
</protein>
<evidence type="ECO:0000256" key="1">
    <source>
        <dbReference type="SAM" id="Phobius"/>
    </source>
</evidence>
<dbReference type="RefSeq" id="WP_068742449.1">
    <property type="nucleotide sequence ID" value="NZ_CBDRGN010000002.1"/>
</dbReference>
<dbReference type="EMBL" id="FNSA01000003">
    <property type="protein sequence ID" value="SED63268.1"/>
    <property type="molecule type" value="Genomic_DNA"/>
</dbReference>